<dbReference type="Proteomes" id="UP000199399">
    <property type="component" value="Unassembled WGS sequence"/>
</dbReference>
<gene>
    <name evidence="2" type="ORF">SAMN04489759_112111</name>
</gene>
<sequence length="62" mass="7233">MTRDEVIELAERVLKDQDRAREWLARPHPLLKMHPPQDLLDSHFGRDQVEQLLVSAEASFVV</sequence>
<keyword evidence="3" id="KW-1185">Reference proteome</keyword>
<reference evidence="3" key="1">
    <citation type="submission" date="2016-10" db="EMBL/GenBank/DDBJ databases">
        <authorList>
            <person name="Varghese N."/>
            <person name="Submissions S."/>
        </authorList>
    </citation>
    <scope>NUCLEOTIDE SEQUENCE [LARGE SCALE GENOMIC DNA]</scope>
    <source>
        <strain evidence="3">DSM 16477</strain>
    </source>
</reference>
<evidence type="ECO:0000313" key="3">
    <source>
        <dbReference type="Proteomes" id="UP000199399"/>
    </source>
</evidence>
<evidence type="ECO:0000313" key="2">
    <source>
        <dbReference type="EMBL" id="SDG83479.1"/>
    </source>
</evidence>
<dbReference type="AlphaFoldDB" id="A0A1G7XGY1"/>
<dbReference type="OrthoDB" id="7349803at2"/>
<proteinExistence type="predicted"/>
<accession>A0A1G7XGY1</accession>
<evidence type="ECO:0000259" key="1">
    <source>
        <dbReference type="Pfam" id="PF09722"/>
    </source>
</evidence>
<protein>
    <recommendedName>
        <fullName evidence="1">Antitoxin Xre/MbcA/ParS-like toxin-binding domain-containing protein</fullName>
    </recommendedName>
</protein>
<dbReference type="InterPro" id="IPR024467">
    <property type="entry name" value="Xre/MbcA/ParS-like_toxin-bd"/>
</dbReference>
<organism evidence="2 3">
    <name type="scientific">Sulfitobacter delicatus</name>
    <dbReference type="NCBI Taxonomy" id="218672"/>
    <lineage>
        <taxon>Bacteria</taxon>
        <taxon>Pseudomonadati</taxon>
        <taxon>Pseudomonadota</taxon>
        <taxon>Alphaproteobacteria</taxon>
        <taxon>Rhodobacterales</taxon>
        <taxon>Roseobacteraceae</taxon>
        <taxon>Sulfitobacter</taxon>
    </lineage>
</organism>
<dbReference type="RefSeq" id="WP_093743868.1">
    <property type="nucleotide sequence ID" value="NZ_FNBP01000012.1"/>
</dbReference>
<dbReference type="EMBL" id="FNBP01000012">
    <property type="protein sequence ID" value="SDG83479.1"/>
    <property type="molecule type" value="Genomic_DNA"/>
</dbReference>
<dbReference type="Pfam" id="PF09722">
    <property type="entry name" value="Xre_MbcA_ParS_C"/>
    <property type="match status" value="1"/>
</dbReference>
<feature type="domain" description="Antitoxin Xre/MbcA/ParS-like toxin-binding" evidence="1">
    <location>
        <begin position="10"/>
        <end position="54"/>
    </location>
</feature>
<name>A0A1G7XGY1_9RHOB</name>